<dbReference type="OrthoDB" id="6162106at2759"/>
<proteinExistence type="predicted"/>
<dbReference type="STRING" id="6526.A0A2C9L3C7"/>
<dbReference type="Gene3D" id="3.10.100.10">
    <property type="entry name" value="Mannose-Binding Protein A, subunit A"/>
    <property type="match status" value="1"/>
</dbReference>
<dbReference type="RefSeq" id="XP_013087064.2">
    <property type="nucleotide sequence ID" value="XM_013231610.2"/>
</dbReference>
<dbReference type="InterPro" id="IPR050801">
    <property type="entry name" value="Ca-Dep_Lectins_ImmuneDev"/>
</dbReference>
<dbReference type="PANTHER" id="PTHR22801:SF63">
    <property type="entry name" value="C-TYPE LECTIN DOMAIN-CONTAINING PROTEIN"/>
    <property type="match status" value="1"/>
</dbReference>
<gene>
    <name evidence="2" type="primary">106071489</name>
</gene>
<dbReference type="VEuPathDB" id="VectorBase:BGLB026569"/>
<reference evidence="2" key="1">
    <citation type="submission" date="2020-05" db="UniProtKB">
        <authorList>
            <consortium name="EnsemblMetazoa"/>
        </authorList>
    </citation>
    <scope>IDENTIFICATION</scope>
    <source>
        <strain evidence="2">BB02</strain>
    </source>
</reference>
<dbReference type="InterPro" id="IPR001304">
    <property type="entry name" value="C-type_lectin-like"/>
</dbReference>
<dbReference type="KEGG" id="bgt:106071489"/>
<dbReference type="InterPro" id="IPR016187">
    <property type="entry name" value="CTDL_fold"/>
</dbReference>
<dbReference type="PANTHER" id="PTHR22801">
    <property type="entry name" value="LITHOSTATHINE"/>
    <property type="match status" value="1"/>
</dbReference>
<dbReference type="PROSITE" id="PS50041">
    <property type="entry name" value="C_TYPE_LECTIN_2"/>
    <property type="match status" value="1"/>
</dbReference>
<name>A0A2C9L3C7_BIOGL</name>
<dbReference type="EnsemblMetazoa" id="BGLB026569-RB">
    <property type="protein sequence ID" value="BGLB026569-PB"/>
    <property type="gene ID" value="BGLB026569"/>
</dbReference>
<dbReference type="SMART" id="SM00034">
    <property type="entry name" value="CLECT"/>
    <property type="match status" value="1"/>
</dbReference>
<organism evidence="2 3">
    <name type="scientific">Biomphalaria glabrata</name>
    <name type="common">Bloodfluke planorb</name>
    <name type="synonym">Freshwater snail</name>
    <dbReference type="NCBI Taxonomy" id="6526"/>
    <lineage>
        <taxon>Eukaryota</taxon>
        <taxon>Metazoa</taxon>
        <taxon>Spiralia</taxon>
        <taxon>Lophotrochozoa</taxon>
        <taxon>Mollusca</taxon>
        <taxon>Gastropoda</taxon>
        <taxon>Heterobranchia</taxon>
        <taxon>Euthyneura</taxon>
        <taxon>Panpulmonata</taxon>
        <taxon>Hygrophila</taxon>
        <taxon>Lymnaeoidea</taxon>
        <taxon>Planorbidae</taxon>
        <taxon>Biomphalaria</taxon>
    </lineage>
</organism>
<evidence type="ECO:0000313" key="3">
    <source>
        <dbReference type="Proteomes" id="UP000076420"/>
    </source>
</evidence>
<dbReference type="VEuPathDB" id="VectorBase:BGLAX_043544"/>
<evidence type="ECO:0000313" key="2">
    <source>
        <dbReference type="EnsemblMetazoa" id="BGLB026569-PB"/>
    </source>
</evidence>
<dbReference type="InterPro" id="IPR016186">
    <property type="entry name" value="C-type_lectin-like/link_sf"/>
</dbReference>
<evidence type="ECO:0000259" key="1">
    <source>
        <dbReference type="PROSITE" id="PS50041"/>
    </source>
</evidence>
<dbReference type="CDD" id="cd00037">
    <property type="entry name" value="CLECT"/>
    <property type="match status" value="1"/>
</dbReference>
<sequence length="285" mass="31438">MNVHVSISSCVDQFMCRSVHVSMLRKMKHGNTMTIFVNCIILAAGLSIGMCQKMNECPSNLPKDSHLKVFGGACYQFALSYSRTHSEAKQNCESQGGTLALVKTQDVQNFLFTTLTNDFRDYFDKVWIGLSDMDKEKEFKWDDGTTLTYSNWGHLSTHDIDDCVLMDLRNDGKWTEYACDQSPFLIFFTQNEKHPYICQYSLAASSNAHSTVTATTLARTTTPDSNASGSSTSDATTIDTVSGITDTTVLIMSNSCPAFSCDLDCGMNGFQKNETSGCSLCQCAV</sequence>
<dbReference type="SUPFAM" id="SSF56436">
    <property type="entry name" value="C-type lectin-like"/>
    <property type="match status" value="1"/>
</dbReference>
<feature type="domain" description="C-type lectin" evidence="1">
    <location>
        <begin position="70"/>
        <end position="181"/>
    </location>
</feature>
<dbReference type="Pfam" id="PF00059">
    <property type="entry name" value="Lectin_C"/>
    <property type="match status" value="1"/>
</dbReference>
<dbReference type="Gene3D" id="2.10.22.10">
    <property type="entry name" value="Antistasin, domain 1"/>
    <property type="match status" value="1"/>
</dbReference>
<dbReference type="Proteomes" id="UP000076420">
    <property type="component" value="Unassembled WGS sequence"/>
</dbReference>
<dbReference type="AlphaFoldDB" id="A0A2C9L3C7"/>
<accession>A0A2C9L3C7</accession>
<protein>
    <recommendedName>
        <fullName evidence="1">C-type lectin domain-containing protein</fullName>
    </recommendedName>
</protein>